<evidence type="ECO:0000256" key="1">
    <source>
        <dbReference type="ARBA" id="ARBA00007362"/>
    </source>
</evidence>
<evidence type="ECO:0000256" key="3">
    <source>
        <dbReference type="SAM" id="Phobius"/>
    </source>
</evidence>
<comment type="similarity">
    <text evidence="1">Belongs to the EamA transporter family.</text>
</comment>
<feature type="transmembrane region" description="Helical" evidence="3">
    <location>
        <begin position="234"/>
        <end position="253"/>
    </location>
</feature>
<evidence type="ECO:0000259" key="4">
    <source>
        <dbReference type="Pfam" id="PF00892"/>
    </source>
</evidence>
<dbReference type="EMBL" id="BAAASJ010000113">
    <property type="protein sequence ID" value="GAA2657460.1"/>
    <property type="molecule type" value="Genomic_DNA"/>
</dbReference>
<dbReference type="Proteomes" id="UP001500151">
    <property type="component" value="Unassembled WGS sequence"/>
</dbReference>
<evidence type="ECO:0000313" key="6">
    <source>
        <dbReference type="Proteomes" id="UP001500151"/>
    </source>
</evidence>
<name>A0ABP6E3H4_9ACTN</name>
<keyword evidence="3" id="KW-1133">Transmembrane helix</keyword>
<feature type="transmembrane region" description="Helical" evidence="3">
    <location>
        <begin position="115"/>
        <end position="134"/>
    </location>
</feature>
<dbReference type="SUPFAM" id="SSF103481">
    <property type="entry name" value="Multidrug resistance efflux transporter EmrE"/>
    <property type="match status" value="2"/>
</dbReference>
<feature type="transmembrane region" description="Helical" evidence="3">
    <location>
        <begin position="290"/>
        <end position="307"/>
    </location>
</feature>
<organism evidence="5 6">
    <name type="scientific">Streptomyces vastus</name>
    <dbReference type="NCBI Taxonomy" id="285451"/>
    <lineage>
        <taxon>Bacteria</taxon>
        <taxon>Bacillati</taxon>
        <taxon>Actinomycetota</taxon>
        <taxon>Actinomycetes</taxon>
        <taxon>Kitasatosporales</taxon>
        <taxon>Streptomycetaceae</taxon>
        <taxon>Streptomyces</taxon>
    </lineage>
</organism>
<feature type="domain" description="EamA" evidence="4">
    <location>
        <begin position="36"/>
        <end position="160"/>
    </location>
</feature>
<feature type="transmembrane region" description="Helical" evidence="3">
    <location>
        <begin position="209"/>
        <end position="228"/>
    </location>
</feature>
<sequence length="315" mass="32201">MTGAEISETPDTSSTGRAVSLSHGPLPVRESVLLGLAVLGVSATGPLAAAAQAPALAIAFWRNAAASTVLLGGLAFRRRERRPDGADRSAMRLSLLSGVFLAGHFATWIPSLTMTSVAASTALVCAAPLWSGLIARMRGARLGGRVWAGMALALVGVLLIGGADFQTSSTALAGDLLALTGALCMAAYLTVGESARRVVDTATYARTSYAAAAVLLLVTCLLSGSALFGYSAHTWLLLAALTVCGQLIGHTLFNRSLKLLNGHTVATITLLEVPGAALLAAVWLGQTPSPAVVVGIVVVLLGVHMAIRAQRTRTG</sequence>
<evidence type="ECO:0000256" key="2">
    <source>
        <dbReference type="SAM" id="MobiDB-lite"/>
    </source>
</evidence>
<protein>
    <submittedName>
        <fullName evidence="5">DMT family transporter</fullName>
    </submittedName>
</protein>
<proteinExistence type="inferred from homology"/>
<comment type="caution">
    <text evidence="5">The sequence shown here is derived from an EMBL/GenBank/DDBJ whole genome shotgun (WGS) entry which is preliminary data.</text>
</comment>
<dbReference type="PANTHER" id="PTHR22911:SF76">
    <property type="entry name" value="EAMA DOMAIN-CONTAINING PROTEIN"/>
    <property type="match status" value="1"/>
</dbReference>
<keyword evidence="3" id="KW-0472">Membrane</keyword>
<feature type="transmembrane region" description="Helical" evidence="3">
    <location>
        <begin position="59"/>
        <end position="77"/>
    </location>
</feature>
<feature type="transmembrane region" description="Helical" evidence="3">
    <location>
        <begin position="265"/>
        <end position="284"/>
    </location>
</feature>
<keyword evidence="3" id="KW-0812">Transmembrane</keyword>
<keyword evidence="6" id="KW-1185">Reference proteome</keyword>
<dbReference type="PANTHER" id="PTHR22911">
    <property type="entry name" value="ACYL-MALONYL CONDENSING ENZYME-RELATED"/>
    <property type="match status" value="1"/>
</dbReference>
<gene>
    <name evidence="5" type="ORF">GCM10010307_72210</name>
</gene>
<feature type="transmembrane region" description="Helical" evidence="3">
    <location>
        <begin position="89"/>
        <end position="109"/>
    </location>
</feature>
<reference evidence="6" key="1">
    <citation type="journal article" date="2019" name="Int. J. Syst. Evol. Microbiol.">
        <title>The Global Catalogue of Microorganisms (GCM) 10K type strain sequencing project: providing services to taxonomists for standard genome sequencing and annotation.</title>
        <authorList>
            <consortium name="The Broad Institute Genomics Platform"/>
            <consortium name="The Broad Institute Genome Sequencing Center for Infectious Disease"/>
            <person name="Wu L."/>
            <person name="Ma J."/>
        </authorList>
    </citation>
    <scope>NUCLEOTIDE SEQUENCE [LARGE SCALE GENOMIC DNA]</scope>
    <source>
        <strain evidence="6">JCM 4524</strain>
    </source>
</reference>
<dbReference type="InterPro" id="IPR037185">
    <property type="entry name" value="EmrE-like"/>
</dbReference>
<evidence type="ECO:0000313" key="5">
    <source>
        <dbReference type="EMBL" id="GAA2657460.1"/>
    </source>
</evidence>
<accession>A0ABP6E3H4</accession>
<feature type="region of interest" description="Disordered" evidence="2">
    <location>
        <begin position="1"/>
        <end position="21"/>
    </location>
</feature>
<dbReference type="RefSeq" id="WP_344395504.1">
    <property type="nucleotide sequence ID" value="NZ_BAAASJ010000113.1"/>
</dbReference>
<feature type="transmembrane region" description="Helical" evidence="3">
    <location>
        <begin position="146"/>
        <end position="165"/>
    </location>
</feature>
<feature type="transmembrane region" description="Helical" evidence="3">
    <location>
        <begin position="32"/>
        <end position="53"/>
    </location>
</feature>
<feature type="domain" description="EamA" evidence="4">
    <location>
        <begin position="173"/>
        <end position="305"/>
    </location>
</feature>
<dbReference type="Pfam" id="PF00892">
    <property type="entry name" value="EamA"/>
    <property type="match status" value="2"/>
</dbReference>
<feature type="transmembrane region" description="Helical" evidence="3">
    <location>
        <begin position="171"/>
        <end position="189"/>
    </location>
</feature>
<dbReference type="InterPro" id="IPR000620">
    <property type="entry name" value="EamA_dom"/>
</dbReference>